<accession>A0A1H5J5I4</accession>
<gene>
    <name evidence="2" type="ORF">SAMN05444171_7656</name>
</gene>
<dbReference type="OrthoDB" id="8720942at2"/>
<organism evidence="2 3">
    <name type="scientific">Bradyrhizobium lablabi</name>
    <dbReference type="NCBI Taxonomy" id="722472"/>
    <lineage>
        <taxon>Bacteria</taxon>
        <taxon>Pseudomonadati</taxon>
        <taxon>Pseudomonadota</taxon>
        <taxon>Alphaproteobacteria</taxon>
        <taxon>Hyphomicrobiales</taxon>
        <taxon>Nitrobacteraceae</taxon>
        <taxon>Bradyrhizobium</taxon>
    </lineage>
</organism>
<dbReference type="AlphaFoldDB" id="A0A1H5J5I4"/>
<evidence type="ECO:0000259" key="1">
    <source>
        <dbReference type="PROSITE" id="PS51742"/>
    </source>
</evidence>
<keyword evidence="2" id="KW-0238">DNA-binding</keyword>
<evidence type="ECO:0000313" key="2">
    <source>
        <dbReference type="EMBL" id="SEE47803.1"/>
    </source>
</evidence>
<reference evidence="2 3" key="1">
    <citation type="submission" date="2016-10" db="EMBL/GenBank/DDBJ databases">
        <authorList>
            <person name="de Groot N.N."/>
        </authorList>
    </citation>
    <scope>NUCLEOTIDE SEQUENCE [LARGE SCALE GENOMIC DNA]</scope>
    <source>
        <strain evidence="2 3">GAS522</strain>
    </source>
</reference>
<dbReference type="Pfam" id="PF03479">
    <property type="entry name" value="PCC"/>
    <property type="match status" value="1"/>
</dbReference>
<sequence>MRSIAQPGAPVTERIQWVEARGRAFSFTPEAGLPLLEAARRGFAGAGFAGGVLSLRAGALGPLAYVMPALSKTGANAAFYSDTFRPQGISRLKCAAMTLGQRDGAPFFHCHGLWTETDGHLHGGHILPEESFVAEPFAVDAFGIDGAMFTAEPDSETNFKLFGPVAFPSEVAPGSREGNASDIRGPWATTDAKSDSRAFALRLRPNQDFAAALENFCRQRGIFRARLHGGVGSTIGAHFTDGRNVVPFATELAITSGDIAPGADGTLQATLDVALVDYLGGIAEGRLMRGDNPVLMTMELVLEVIEGGVRA</sequence>
<dbReference type="PROSITE" id="PS51742">
    <property type="entry name" value="PPC"/>
    <property type="match status" value="1"/>
</dbReference>
<protein>
    <submittedName>
        <fullName evidence="2">Predicted DNA-binding protein with PD1-like DNA-binding motif</fullName>
    </submittedName>
</protein>
<dbReference type="InterPro" id="IPR005175">
    <property type="entry name" value="PPC_dom"/>
</dbReference>
<proteinExistence type="predicted"/>
<dbReference type="Gene3D" id="3.30.1330.80">
    <property type="entry name" value="Hypothetical protein, similar to alpha- acetolactate decarboxylase, domain 2"/>
    <property type="match status" value="2"/>
</dbReference>
<dbReference type="EMBL" id="FNTI01000001">
    <property type="protein sequence ID" value="SEE47803.1"/>
    <property type="molecule type" value="Genomic_DNA"/>
</dbReference>
<name>A0A1H5J5I4_9BRAD</name>
<dbReference type="SUPFAM" id="SSF117856">
    <property type="entry name" value="AF0104/ALDC/Ptd012-like"/>
    <property type="match status" value="2"/>
</dbReference>
<dbReference type="Proteomes" id="UP000183208">
    <property type="component" value="Unassembled WGS sequence"/>
</dbReference>
<feature type="domain" description="PPC" evidence="1">
    <location>
        <begin position="193"/>
        <end position="311"/>
    </location>
</feature>
<dbReference type="GO" id="GO:0003677">
    <property type="term" value="F:DNA binding"/>
    <property type="evidence" value="ECO:0007669"/>
    <property type="project" value="UniProtKB-KW"/>
</dbReference>
<evidence type="ECO:0000313" key="3">
    <source>
        <dbReference type="Proteomes" id="UP000183208"/>
    </source>
</evidence>
<dbReference type="RefSeq" id="WP_074830152.1">
    <property type="nucleotide sequence ID" value="NZ_FNTI01000001.1"/>
</dbReference>